<evidence type="ECO:0000256" key="6">
    <source>
        <dbReference type="ARBA" id="ARBA00022723"/>
    </source>
</evidence>
<dbReference type="GO" id="GO:0051539">
    <property type="term" value="F:4 iron, 4 sulfur cluster binding"/>
    <property type="evidence" value="ECO:0007669"/>
    <property type="project" value="UniProtKB-KW"/>
</dbReference>
<dbReference type="Pfam" id="PF00384">
    <property type="entry name" value="Molybdopterin"/>
    <property type="match status" value="1"/>
</dbReference>
<dbReference type="Gene3D" id="1.10.10.1100">
    <property type="entry name" value="BFD-like [2Fe-2S]-binding domain"/>
    <property type="match status" value="1"/>
</dbReference>
<dbReference type="Gene3D" id="2.20.25.90">
    <property type="entry name" value="ADC-like domains"/>
    <property type="match status" value="1"/>
</dbReference>
<dbReference type="InterPro" id="IPR007419">
    <property type="entry name" value="BFD-like_2Fe2S-bd_dom"/>
</dbReference>
<evidence type="ECO:0000256" key="3">
    <source>
        <dbReference type="ARBA" id="ARBA00008747"/>
    </source>
</evidence>
<dbReference type="InterPro" id="IPR041957">
    <property type="entry name" value="CT_Nitrate-R-NapA-like"/>
</dbReference>
<evidence type="ECO:0000313" key="13">
    <source>
        <dbReference type="Proteomes" id="UP000316798"/>
    </source>
</evidence>
<gene>
    <name evidence="12" type="ORF">EUB48_14220</name>
</gene>
<dbReference type="InterPro" id="IPR006656">
    <property type="entry name" value="Mopterin_OxRdtase"/>
</dbReference>
<evidence type="ECO:0000256" key="7">
    <source>
        <dbReference type="ARBA" id="ARBA00023002"/>
    </source>
</evidence>
<dbReference type="Gene3D" id="3.40.50.740">
    <property type="match status" value="1"/>
</dbReference>
<evidence type="ECO:0000256" key="1">
    <source>
        <dbReference type="ARBA" id="ARBA00001942"/>
    </source>
</evidence>
<comment type="cofactor">
    <cofactor evidence="2">
        <name>[4Fe-4S] cluster</name>
        <dbReference type="ChEBI" id="CHEBI:49883"/>
    </cofactor>
</comment>
<dbReference type="InterPro" id="IPR006657">
    <property type="entry name" value="MoPterin_dinucl-bd_dom"/>
</dbReference>
<evidence type="ECO:0000256" key="5">
    <source>
        <dbReference type="ARBA" id="ARBA00022505"/>
    </source>
</evidence>
<evidence type="ECO:0000259" key="11">
    <source>
        <dbReference type="PROSITE" id="PS51669"/>
    </source>
</evidence>
<dbReference type="Gene3D" id="3.40.228.10">
    <property type="entry name" value="Dimethylsulfoxide Reductase, domain 2"/>
    <property type="match status" value="1"/>
</dbReference>
<keyword evidence="7" id="KW-0560">Oxidoreductase</keyword>
<dbReference type="AlphaFoldDB" id="A0A515DD35"/>
<dbReference type="InterPro" id="IPR041854">
    <property type="entry name" value="BFD-like_2Fe2S-bd_dom_sf"/>
</dbReference>
<dbReference type="EMBL" id="CP035503">
    <property type="protein sequence ID" value="QDL38317.1"/>
    <property type="molecule type" value="Genomic_DNA"/>
</dbReference>
<keyword evidence="13" id="KW-1185">Reference proteome</keyword>
<dbReference type="GO" id="GO:0016491">
    <property type="term" value="F:oxidoreductase activity"/>
    <property type="evidence" value="ECO:0007669"/>
    <property type="project" value="UniProtKB-KW"/>
</dbReference>
<dbReference type="PROSITE" id="PS00490">
    <property type="entry name" value="MOLYBDOPTERIN_PROK_2"/>
    <property type="match status" value="1"/>
</dbReference>
<evidence type="ECO:0000256" key="2">
    <source>
        <dbReference type="ARBA" id="ARBA00001966"/>
    </source>
</evidence>
<dbReference type="Pfam" id="PF04324">
    <property type="entry name" value="Fer2_BFD"/>
    <property type="match status" value="1"/>
</dbReference>
<dbReference type="InterPro" id="IPR027467">
    <property type="entry name" value="MopterinOxRdtase_cofactor_BS"/>
</dbReference>
<dbReference type="PANTHER" id="PTHR43105">
    <property type="entry name" value="RESPIRATORY NITRATE REDUCTASE"/>
    <property type="match status" value="1"/>
</dbReference>
<organism evidence="12 13">
    <name type="scientific">Rhodoferax sediminis</name>
    <dbReference type="NCBI Taxonomy" id="2509614"/>
    <lineage>
        <taxon>Bacteria</taxon>
        <taxon>Pseudomonadati</taxon>
        <taxon>Pseudomonadota</taxon>
        <taxon>Betaproteobacteria</taxon>
        <taxon>Burkholderiales</taxon>
        <taxon>Comamonadaceae</taxon>
        <taxon>Rhodoferax</taxon>
    </lineage>
</organism>
<dbReference type="Pfam" id="PF04879">
    <property type="entry name" value="Molybdop_Fe4S4"/>
    <property type="match status" value="1"/>
</dbReference>
<comment type="cofactor">
    <cofactor evidence="1">
        <name>Mo-bis(molybdopterin guanine dinucleotide)</name>
        <dbReference type="ChEBI" id="CHEBI:60539"/>
    </cofactor>
</comment>
<dbReference type="Gene3D" id="2.40.40.20">
    <property type="match status" value="1"/>
</dbReference>
<dbReference type="KEGG" id="rhf:EUB48_14220"/>
<dbReference type="GO" id="GO:1990204">
    <property type="term" value="C:oxidoreductase complex"/>
    <property type="evidence" value="ECO:0007669"/>
    <property type="project" value="UniProtKB-ARBA"/>
</dbReference>
<reference evidence="12 13" key="1">
    <citation type="submission" date="2019-01" db="EMBL/GenBank/DDBJ databases">
        <title>Genomic insights into a novel species Rhodoferax sp.</title>
        <authorList>
            <person name="Jin L."/>
        </authorList>
    </citation>
    <scope>NUCLEOTIDE SEQUENCE [LARGE SCALE GENOMIC DNA]</scope>
    <source>
        <strain evidence="12 13">CHu59-6-5</strain>
    </source>
</reference>
<keyword evidence="6" id="KW-0479">Metal-binding</keyword>
<dbReference type="CDD" id="cd02754">
    <property type="entry name" value="MopB_Nitrate-R-NapA-like"/>
    <property type="match status" value="1"/>
</dbReference>
<dbReference type="InterPro" id="IPR006655">
    <property type="entry name" value="Mopterin_OxRdtase_prok_CS"/>
</dbReference>
<dbReference type="GO" id="GO:0042128">
    <property type="term" value="P:nitrate assimilation"/>
    <property type="evidence" value="ECO:0007669"/>
    <property type="project" value="UniProtKB-KW"/>
</dbReference>
<dbReference type="GO" id="GO:0045333">
    <property type="term" value="P:cellular respiration"/>
    <property type="evidence" value="ECO:0007669"/>
    <property type="project" value="UniProtKB-ARBA"/>
</dbReference>
<feature type="domain" description="4Fe-4S Mo/W bis-MGD-type" evidence="11">
    <location>
        <begin position="2"/>
        <end position="58"/>
    </location>
</feature>
<dbReference type="Pfam" id="PF01568">
    <property type="entry name" value="Molydop_binding"/>
    <property type="match status" value="1"/>
</dbReference>
<dbReference type="OrthoDB" id="9810782at2"/>
<dbReference type="GO" id="GO:0043546">
    <property type="term" value="F:molybdopterin cofactor binding"/>
    <property type="evidence" value="ECO:0007669"/>
    <property type="project" value="InterPro"/>
</dbReference>
<keyword evidence="10" id="KW-0534">Nitrate assimilation</keyword>
<evidence type="ECO:0000313" key="12">
    <source>
        <dbReference type="EMBL" id="QDL38317.1"/>
    </source>
</evidence>
<protein>
    <submittedName>
        <fullName evidence="12">Nitrate reductase</fullName>
    </submittedName>
</protein>
<evidence type="ECO:0000256" key="8">
    <source>
        <dbReference type="ARBA" id="ARBA00023004"/>
    </source>
</evidence>
<proteinExistence type="inferred from homology"/>
<dbReference type="PANTHER" id="PTHR43105:SF9">
    <property type="entry name" value="NADPH-FE(3+) OXIDOREDUCTASE SUBUNIT ALPHA"/>
    <property type="match status" value="1"/>
</dbReference>
<comment type="similarity">
    <text evidence="3">Belongs to the prokaryotic molybdopterin-containing oxidoreductase family. NasA/NapA/NarB subfamily.</text>
</comment>
<keyword evidence="5" id="KW-0500">Molybdenum</keyword>
<dbReference type="Proteomes" id="UP000316798">
    <property type="component" value="Chromosome"/>
</dbReference>
<name>A0A515DD35_9BURK</name>
<evidence type="ECO:0000256" key="4">
    <source>
        <dbReference type="ARBA" id="ARBA00022485"/>
    </source>
</evidence>
<dbReference type="CDD" id="cd02791">
    <property type="entry name" value="MopB_CT_Nitrate-R-NapA-like"/>
    <property type="match status" value="1"/>
</dbReference>
<dbReference type="PROSITE" id="PS51669">
    <property type="entry name" value="4FE4S_MOW_BIS_MGD"/>
    <property type="match status" value="1"/>
</dbReference>
<dbReference type="InterPro" id="IPR050123">
    <property type="entry name" value="Prok_molybdopt-oxidoreductase"/>
</dbReference>
<keyword evidence="4" id="KW-0004">4Fe-4S</keyword>
<keyword evidence="9" id="KW-0411">Iron-sulfur</keyword>
<dbReference type="GO" id="GO:0016020">
    <property type="term" value="C:membrane"/>
    <property type="evidence" value="ECO:0007669"/>
    <property type="project" value="TreeGrafter"/>
</dbReference>
<dbReference type="PROSITE" id="PS00551">
    <property type="entry name" value="MOLYBDOPTERIN_PROK_1"/>
    <property type="match status" value="1"/>
</dbReference>
<dbReference type="InterPro" id="IPR006963">
    <property type="entry name" value="Mopterin_OxRdtase_4Fe-4S_dom"/>
</dbReference>
<keyword evidence="8" id="KW-0408">Iron</keyword>
<dbReference type="SUPFAM" id="SSF53706">
    <property type="entry name" value="Formate dehydrogenase/DMSO reductase, domains 1-3"/>
    <property type="match status" value="1"/>
</dbReference>
<accession>A0A515DD35</accession>
<evidence type="ECO:0000256" key="10">
    <source>
        <dbReference type="ARBA" id="ARBA00023063"/>
    </source>
</evidence>
<sequence>MTHETRSTCPYCGVGCGVIIESQGDQVTGVRGDPGHPANFGRLCSKGATLHLTASAAVTRQTRLMQPMQRLRRHEAPVPLAWDAALGLASQTFARITREHGPDAVGFYLSGQLLTEDYYVFNKLSKGLIGTNNVDTNSRLCMSSAVAGYKQTLGMDAPPACYDDVSHAQRLFIVGSNTAWAHPVLFRRIEDAKAANPALKIIVVDPRRTDTAAIADLYLPIQPGTDVMLFNGMLHIMLWEGWIDAAWIAAHTSGFDALKATLRDCTPALVAQVCGITKEDLYVAAQLFAGASAGDAGRRAPTLSLYCQGLNQSSSGTAKNAALINLHLATGQIGRPGAGPFSLTGQPNAMGGREVGGMANLLSAHRDLANPQHRAEVAALWGVPSVPDQPGKTAVEMFQAAADGEIRALWIACTNPAQSMPDQALVRRALERCEFVVVQEAFATTATCDYADLLLPATTWSEKEGTVTNSERRISRVRAAVPPPGSAQNGPRHDWAIAVDFARRLEPLLPVRAETGLFPYDTPEAIWNEHRESTRGRDLDITGLSYARLDDAGPQQWPLPEGETVGKARLYEDGVFPTPDGRARFAATTYRPVAEPRESRYPFSLSTGRLRDQWHGMSRTGTLGRLFGHVAEPAVQLHPQDMARRGLQEGDLVHVTSRRGSIVLPVQGASEMGLSQAFIAMHWGGEFLGGVSSMGVRLAGVNALTTSAFCPNSKQPELKHAAVKILKAELPWSLLGVAWLPDERALAAREELKRLMALFPFASCVPFGRERTGLLFRAASYEAAPIEVIANIERLLGLGGSDVLRYADRKKGQRRAARLARMGDQARLTGFVLAGDISAESWIKTLLQDELPAQAYGRLLLVPGAKAPVAVQSRGQQVCTCLNVTDTAIRAHLAGAAGPEDSRLASLQARLRCGTQCGSCVPELRKIIRATLPLKQAA</sequence>
<dbReference type="SUPFAM" id="SSF50692">
    <property type="entry name" value="ADC-like"/>
    <property type="match status" value="1"/>
</dbReference>
<dbReference type="SMART" id="SM00926">
    <property type="entry name" value="Molybdop_Fe4S4"/>
    <property type="match status" value="1"/>
</dbReference>
<dbReference type="RefSeq" id="WP_142819744.1">
    <property type="nucleotide sequence ID" value="NZ_CP035503.1"/>
</dbReference>
<evidence type="ECO:0000256" key="9">
    <source>
        <dbReference type="ARBA" id="ARBA00023014"/>
    </source>
</evidence>
<dbReference type="GO" id="GO:0046872">
    <property type="term" value="F:metal ion binding"/>
    <property type="evidence" value="ECO:0007669"/>
    <property type="project" value="UniProtKB-KW"/>
</dbReference>
<dbReference type="InterPro" id="IPR009010">
    <property type="entry name" value="Asp_de-COase-like_dom_sf"/>
</dbReference>